<dbReference type="SUPFAM" id="SSF48150">
    <property type="entry name" value="DNA-glycosylase"/>
    <property type="match status" value="1"/>
</dbReference>
<evidence type="ECO:0000259" key="5">
    <source>
        <dbReference type="SMART" id="SM00478"/>
    </source>
</evidence>
<dbReference type="GO" id="GO:0005634">
    <property type="term" value="C:nucleus"/>
    <property type="evidence" value="ECO:0007669"/>
    <property type="project" value="TreeGrafter"/>
</dbReference>
<dbReference type="PANTHER" id="PTHR43003:SF5">
    <property type="entry name" value="DNA-3-METHYLADENINE GLYCOSYLASE"/>
    <property type="match status" value="1"/>
</dbReference>
<gene>
    <name evidence="6" type="ORF">Slin15195_G117390</name>
</gene>
<sequence>MSLRRSARVSVKPTLDFTSNGIQKPPTVPTKRGRKRKSTEEQVVSAIQAIAKTTKTAKNAKSMPSPPATPTNKRRKVTAKNDEKPPPFTPTPSAIGLMTRINGLGHNYSTGDIDDPALPPTRPVDAKHTNATLVTPGGTQLQPAYSNFEDASPSKAAPRTTSKTLLDEACAHLIKVDSTLTGKLKPVIEKHHCRVFSPEGLSEKIDPFRSLASGIMAQQVSGAAASSIKNKFISLFPSESCPTGFPPPSLVAATDLTTLRTAGLSQRKAEYIQGLAQKFDTGEITTQQLMTGTDEDVMRDLVAVRGLGAWSVEMFMCFGLKRLDVFSTGDLGVQRGMAAYMGRDVNKLKAKGGGKWKYMGEKDMIELAENFRPYRSLFMWYMWRIEDVNVAAVQDNAEE</sequence>
<evidence type="ECO:0000313" key="7">
    <source>
        <dbReference type="Proteomes" id="UP001056384"/>
    </source>
</evidence>
<feature type="compositionally biased region" description="Polar residues" evidence="4">
    <location>
        <begin position="135"/>
        <end position="145"/>
    </location>
</feature>
<dbReference type="GO" id="GO:0043916">
    <property type="term" value="F:DNA-7-methylguanine glycosylase activity"/>
    <property type="evidence" value="ECO:0007669"/>
    <property type="project" value="TreeGrafter"/>
</dbReference>
<dbReference type="GO" id="GO:0008725">
    <property type="term" value="F:DNA-3-methyladenine glycosylase activity"/>
    <property type="evidence" value="ECO:0007669"/>
    <property type="project" value="TreeGrafter"/>
</dbReference>
<evidence type="ECO:0000256" key="4">
    <source>
        <dbReference type="SAM" id="MobiDB-lite"/>
    </source>
</evidence>
<dbReference type="InterPro" id="IPR003265">
    <property type="entry name" value="HhH-GPD_domain"/>
</dbReference>
<dbReference type="Pfam" id="PF00730">
    <property type="entry name" value="HhH-GPD"/>
    <property type="match status" value="1"/>
</dbReference>
<feature type="domain" description="HhH-GPD" evidence="5">
    <location>
        <begin position="216"/>
        <end position="387"/>
    </location>
</feature>
<comment type="similarity">
    <text evidence="1">Belongs to the alkylbase DNA glycosidase AlkA family.</text>
</comment>
<dbReference type="EMBL" id="CP099428">
    <property type="protein sequence ID" value="USW58420.1"/>
    <property type="molecule type" value="Genomic_DNA"/>
</dbReference>
<dbReference type="OrthoDB" id="415889at2759"/>
<reference evidence="6" key="1">
    <citation type="submission" date="2022-06" db="EMBL/GenBank/DDBJ databases">
        <title>Complete genome sequences of two strains of the flax pathogen Septoria linicola.</title>
        <authorList>
            <person name="Lapalu N."/>
            <person name="Simon A."/>
            <person name="Demenou B."/>
            <person name="Paumier D."/>
            <person name="Guillot M.-P."/>
            <person name="Gout L."/>
            <person name="Valade R."/>
        </authorList>
    </citation>
    <scope>NUCLEOTIDE SEQUENCE</scope>
    <source>
        <strain evidence="6">SE15195</strain>
    </source>
</reference>
<dbReference type="GO" id="GO:0006307">
    <property type="term" value="P:DNA alkylation repair"/>
    <property type="evidence" value="ECO:0007669"/>
    <property type="project" value="TreeGrafter"/>
</dbReference>
<dbReference type="GO" id="GO:0032131">
    <property type="term" value="F:alkylated DNA binding"/>
    <property type="evidence" value="ECO:0007669"/>
    <property type="project" value="TreeGrafter"/>
</dbReference>
<dbReference type="GO" id="GO:0032993">
    <property type="term" value="C:protein-DNA complex"/>
    <property type="evidence" value="ECO:0007669"/>
    <property type="project" value="TreeGrafter"/>
</dbReference>
<evidence type="ECO:0000256" key="3">
    <source>
        <dbReference type="ARBA" id="ARBA00023204"/>
    </source>
</evidence>
<dbReference type="InterPro" id="IPR051912">
    <property type="entry name" value="Alkylbase_DNA_Glycosylase/TA"/>
</dbReference>
<dbReference type="CDD" id="cd00056">
    <property type="entry name" value="ENDO3c"/>
    <property type="match status" value="1"/>
</dbReference>
<accession>A0A9Q9B548</accession>
<dbReference type="Gene3D" id="1.10.1670.40">
    <property type="match status" value="1"/>
</dbReference>
<feature type="region of interest" description="Disordered" evidence="4">
    <location>
        <begin position="135"/>
        <end position="158"/>
    </location>
</feature>
<dbReference type="Gene3D" id="1.10.340.30">
    <property type="entry name" value="Hypothetical protein, domain 2"/>
    <property type="match status" value="1"/>
</dbReference>
<evidence type="ECO:0000313" key="6">
    <source>
        <dbReference type="EMBL" id="USW58420.1"/>
    </source>
</evidence>
<name>A0A9Q9B548_9PEZI</name>
<dbReference type="FunFam" id="1.10.340.30:FF:000004">
    <property type="entry name" value="DNA-3-methyladenine glycosylase II"/>
    <property type="match status" value="1"/>
</dbReference>
<dbReference type="InterPro" id="IPR011257">
    <property type="entry name" value="DNA_glycosylase"/>
</dbReference>
<evidence type="ECO:0000256" key="2">
    <source>
        <dbReference type="ARBA" id="ARBA00022763"/>
    </source>
</evidence>
<keyword evidence="2" id="KW-0227">DNA damage</keyword>
<dbReference type="GO" id="GO:0006285">
    <property type="term" value="P:base-excision repair, AP site formation"/>
    <property type="evidence" value="ECO:0007669"/>
    <property type="project" value="TreeGrafter"/>
</dbReference>
<dbReference type="Proteomes" id="UP001056384">
    <property type="component" value="Chromosome 11"/>
</dbReference>
<organism evidence="6 7">
    <name type="scientific">Septoria linicola</name>
    <dbReference type="NCBI Taxonomy" id="215465"/>
    <lineage>
        <taxon>Eukaryota</taxon>
        <taxon>Fungi</taxon>
        <taxon>Dikarya</taxon>
        <taxon>Ascomycota</taxon>
        <taxon>Pezizomycotina</taxon>
        <taxon>Dothideomycetes</taxon>
        <taxon>Dothideomycetidae</taxon>
        <taxon>Mycosphaerellales</taxon>
        <taxon>Mycosphaerellaceae</taxon>
        <taxon>Septoria</taxon>
    </lineage>
</organism>
<dbReference type="SMART" id="SM00478">
    <property type="entry name" value="ENDO3c"/>
    <property type="match status" value="1"/>
</dbReference>
<protein>
    <submittedName>
        <fullName evidence="6">HhH-GPD domain, DNA glycosylase</fullName>
    </submittedName>
</protein>
<keyword evidence="3" id="KW-0234">DNA repair</keyword>
<evidence type="ECO:0000256" key="1">
    <source>
        <dbReference type="ARBA" id="ARBA00010817"/>
    </source>
</evidence>
<dbReference type="PANTHER" id="PTHR43003">
    <property type="entry name" value="DNA-3-METHYLADENINE GLYCOSYLASE"/>
    <property type="match status" value="1"/>
</dbReference>
<feature type="compositionally biased region" description="Low complexity" evidence="4">
    <location>
        <begin position="49"/>
        <end position="61"/>
    </location>
</feature>
<feature type="region of interest" description="Disordered" evidence="4">
    <location>
        <begin position="1"/>
        <end position="97"/>
    </location>
</feature>
<dbReference type="AlphaFoldDB" id="A0A9Q9B548"/>
<keyword evidence="7" id="KW-1185">Reference proteome</keyword>
<proteinExistence type="inferred from homology"/>